<dbReference type="CDD" id="cd16393">
    <property type="entry name" value="SPO0J_N"/>
    <property type="match status" value="1"/>
</dbReference>
<comment type="similarity">
    <text evidence="1">Belongs to the ParB family.</text>
</comment>
<dbReference type="FunFam" id="1.10.10.2830:FF:000001">
    <property type="entry name" value="Chromosome partitioning protein ParB"/>
    <property type="match status" value="1"/>
</dbReference>
<dbReference type="InterPro" id="IPR004437">
    <property type="entry name" value="ParB/RepB/Spo0J"/>
</dbReference>
<dbReference type="FunFam" id="3.90.1530.30:FF:000001">
    <property type="entry name" value="Chromosome partitioning protein ParB"/>
    <property type="match status" value="1"/>
</dbReference>
<dbReference type="Pfam" id="PF02195">
    <property type="entry name" value="ParB_N"/>
    <property type="match status" value="1"/>
</dbReference>
<dbReference type="GO" id="GO:0045881">
    <property type="term" value="P:positive regulation of sporulation resulting in formation of a cellular spore"/>
    <property type="evidence" value="ECO:0007669"/>
    <property type="project" value="TreeGrafter"/>
</dbReference>
<keyword evidence="3" id="KW-0238">DNA-binding</keyword>
<keyword evidence="7" id="KW-1185">Reference proteome</keyword>
<dbReference type="InterPro" id="IPR003115">
    <property type="entry name" value="ParB_N"/>
</dbReference>
<name>A0A1I1QWD9_9ACTN</name>
<dbReference type="Pfam" id="PF23552">
    <property type="entry name" value="ParB_C"/>
    <property type="match status" value="1"/>
</dbReference>
<dbReference type="STRING" id="910347.SAMN05421773_111144"/>
<feature type="compositionally biased region" description="Low complexity" evidence="4">
    <location>
        <begin position="22"/>
        <end position="42"/>
    </location>
</feature>
<dbReference type="AlphaFoldDB" id="A0A1I1QWD9"/>
<accession>A0A1I1QWD9</accession>
<dbReference type="EMBL" id="FOLM01000011">
    <property type="protein sequence ID" value="SFD22350.1"/>
    <property type="molecule type" value="Genomic_DNA"/>
</dbReference>
<dbReference type="Pfam" id="PF17762">
    <property type="entry name" value="HTH_ParB"/>
    <property type="match status" value="1"/>
</dbReference>
<feature type="region of interest" description="Disordered" evidence="4">
    <location>
        <begin position="1"/>
        <end position="45"/>
    </location>
</feature>
<dbReference type="InterPro" id="IPR036086">
    <property type="entry name" value="ParB/Sulfiredoxin_sf"/>
</dbReference>
<evidence type="ECO:0000313" key="6">
    <source>
        <dbReference type="EMBL" id="SFD22350.1"/>
    </source>
</evidence>
<dbReference type="GO" id="GO:0003677">
    <property type="term" value="F:DNA binding"/>
    <property type="evidence" value="ECO:0007669"/>
    <property type="project" value="UniProtKB-KW"/>
</dbReference>
<dbReference type="SMART" id="SM00470">
    <property type="entry name" value="ParB"/>
    <property type="match status" value="1"/>
</dbReference>
<dbReference type="GO" id="GO:0007059">
    <property type="term" value="P:chromosome segregation"/>
    <property type="evidence" value="ECO:0007669"/>
    <property type="project" value="UniProtKB-KW"/>
</dbReference>
<dbReference type="InterPro" id="IPR050336">
    <property type="entry name" value="Chromosome_partition/occlusion"/>
</dbReference>
<organism evidence="6 7">
    <name type="scientific">Streptomyces aidingensis</name>
    <dbReference type="NCBI Taxonomy" id="910347"/>
    <lineage>
        <taxon>Bacteria</taxon>
        <taxon>Bacillati</taxon>
        <taxon>Actinomycetota</taxon>
        <taxon>Actinomycetes</taxon>
        <taxon>Kitasatosporales</taxon>
        <taxon>Streptomycetaceae</taxon>
        <taxon>Streptomyces</taxon>
    </lineage>
</organism>
<proteinExistence type="inferred from homology"/>
<keyword evidence="2" id="KW-0159">Chromosome partition</keyword>
<sequence length="375" mass="39963">MSERRRGLGRGLGALIPQAPSAGDGEATDEGAAPSSGAMPGALTGMAMGRGVSSAVTGGGTGPVAADGQTPAAAVQDMEPVNGVAGARFAELDVDSITPNPRQPRDNFDEDAMAELVASIKEVGLLQPVVVRPTERPADGDGAGPGYELIMGERRWRACREAGLEVIPAIVRQTEDERLLLDALLENLHRAQLNPLEEAAAYDQLLRDFNCTHDELADRIGRSRPQVTNTIRLLRLSPEVQRRVAAGVLSAGHARALLALDNAEEQDRLAQRIVAEGLSVRAVEEIVTLQTKGSAPASRRRAPRAGKRVSPALDRLADRLSDRFETRVKVDLGQKKGKIVVEFASIEDLQRILGQLAPDEGRVLDQADEADEADA</sequence>
<dbReference type="Gene3D" id="3.90.1530.30">
    <property type="match status" value="1"/>
</dbReference>
<dbReference type="SUPFAM" id="SSF109709">
    <property type="entry name" value="KorB DNA-binding domain-like"/>
    <property type="match status" value="1"/>
</dbReference>
<evidence type="ECO:0000256" key="2">
    <source>
        <dbReference type="ARBA" id="ARBA00022829"/>
    </source>
</evidence>
<evidence type="ECO:0000256" key="4">
    <source>
        <dbReference type="SAM" id="MobiDB-lite"/>
    </source>
</evidence>
<dbReference type="OrthoDB" id="9802051at2"/>
<gene>
    <name evidence="6" type="ORF">SAMN05421773_111144</name>
</gene>
<evidence type="ECO:0000256" key="3">
    <source>
        <dbReference type="ARBA" id="ARBA00023125"/>
    </source>
</evidence>
<dbReference type="NCBIfam" id="TIGR00180">
    <property type="entry name" value="parB_part"/>
    <property type="match status" value="1"/>
</dbReference>
<evidence type="ECO:0000259" key="5">
    <source>
        <dbReference type="SMART" id="SM00470"/>
    </source>
</evidence>
<feature type="domain" description="ParB-like N-terminal" evidence="5">
    <location>
        <begin position="90"/>
        <end position="188"/>
    </location>
</feature>
<dbReference type="RefSeq" id="WP_093840211.1">
    <property type="nucleotide sequence ID" value="NZ_FOLM01000011.1"/>
</dbReference>
<dbReference type="InterPro" id="IPR041468">
    <property type="entry name" value="HTH_ParB/Spo0J"/>
</dbReference>
<evidence type="ECO:0000256" key="1">
    <source>
        <dbReference type="ARBA" id="ARBA00006295"/>
    </source>
</evidence>
<dbReference type="PANTHER" id="PTHR33375">
    <property type="entry name" value="CHROMOSOME-PARTITIONING PROTEIN PARB-RELATED"/>
    <property type="match status" value="1"/>
</dbReference>
<dbReference type="SUPFAM" id="SSF110849">
    <property type="entry name" value="ParB/Sulfiredoxin"/>
    <property type="match status" value="1"/>
</dbReference>
<reference evidence="6 7" key="1">
    <citation type="submission" date="2016-10" db="EMBL/GenBank/DDBJ databases">
        <authorList>
            <person name="de Groot N.N."/>
        </authorList>
    </citation>
    <scope>NUCLEOTIDE SEQUENCE [LARGE SCALE GENOMIC DNA]</scope>
    <source>
        <strain evidence="6 7">CGMCC 4.5739</strain>
    </source>
</reference>
<dbReference type="InterPro" id="IPR057240">
    <property type="entry name" value="ParB_dimer_C"/>
</dbReference>
<dbReference type="PANTHER" id="PTHR33375:SF1">
    <property type="entry name" value="CHROMOSOME-PARTITIONING PROTEIN PARB-RELATED"/>
    <property type="match status" value="1"/>
</dbReference>
<protein>
    <submittedName>
        <fullName evidence="6">Chromosome partitioning protein, ParB family</fullName>
    </submittedName>
</protein>
<dbReference type="Proteomes" id="UP000199207">
    <property type="component" value="Unassembled WGS sequence"/>
</dbReference>
<dbReference type="GO" id="GO:0005694">
    <property type="term" value="C:chromosome"/>
    <property type="evidence" value="ECO:0007669"/>
    <property type="project" value="TreeGrafter"/>
</dbReference>
<dbReference type="Gene3D" id="1.10.10.2830">
    <property type="match status" value="1"/>
</dbReference>
<evidence type="ECO:0000313" key="7">
    <source>
        <dbReference type="Proteomes" id="UP000199207"/>
    </source>
</evidence>